<comment type="catalytic activity">
    <reaction evidence="10 11">
        <text>uridine(44) in tRNA(Ser) + S-adenosyl-L-methionine = 2'-O-methyluridine(44) in tRNA(Ser) + S-adenosyl-L-homocysteine + H(+)</text>
        <dbReference type="Rhea" id="RHEA:43100"/>
        <dbReference type="Rhea" id="RHEA-COMP:10339"/>
        <dbReference type="Rhea" id="RHEA-COMP:10340"/>
        <dbReference type="ChEBI" id="CHEBI:15378"/>
        <dbReference type="ChEBI" id="CHEBI:57856"/>
        <dbReference type="ChEBI" id="CHEBI:59789"/>
        <dbReference type="ChEBI" id="CHEBI:65315"/>
        <dbReference type="ChEBI" id="CHEBI:74478"/>
        <dbReference type="EC" id="2.1.1.211"/>
    </reaction>
</comment>
<dbReference type="GO" id="GO:0141101">
    <property type="term" value="F:tRNA(Ser) (uridine(44)-2'-O-)-methyltransferase activity"/>
    <property type="evidence" value="ECO:0007669"/>
    <property type="project" value="UniProtKB-EC"/>
</dbReference>
<comment type="similarity">
    <text evidence="2 11">Belongs to the TRM44 family.</text>
</comment>
<name>A0A9P4SC55_9PEZI</name>
<dbReference type="GO" id="GO:0005737">
    <property type="term" value="C:cytoplasm"/>
    <property type="evidence" value="ECO:0007669"/>
    <property type="project" value="UniProtKB-SubCell"/>
</dbReference>
<proteinExistence type="inferred from homology"/>
<evidence type="ECO:0000256" key="6">
    <source>
        <dbReference type="ARBA" id="ARBA00022603"/>
    </source>
</evidence>
<evidence type="ECO:0000256" key="9">
    <source>
        <dbReference type="ARBA" id="ARBA00022694"/>
    </source>
</evidence>
<dbReference type="OrthoDB" id="10047021at2759"/>
<evidence type="ECO:0000256" key="5">
    <source>
        <dbReference type="ARBA" id="ARBA00022490"/>
    </source>
</evidence>
<evidence type="ECO:0000256" key="1">
    <source>
        <dbReference type="ARBA" id="ARBA00004496"/>
    </source>
</evidence>
<keyword evidence="7 11" id="KW-0808">Transferase</keyword>
<protein>
    <recommendedName>
        <fullName evidence="4 11">tRNA (uracil-O(2)-)-methyltransferase</fullName>
        <ecNumber evidence="3 11">2.1.1.211</ecNumber>
    </recommendedName>
</protein>
<keyword evidence="13" id="KW-1185">Reference proteome</keyword>
<evidence type="ECO:0000256" key="3">
    <source>
        <dbReference type="ARBA" id="ARBA00012795"/>
    </source>
</evidence>
<keyword evidence="8 11" id="KW-0949">S-adenosyl-L-methionine</keyword>
<dbReference type="EMBL" id="MU006094">
    <property type="protein sequence ID" value="KAF2839920.1"/>
    <property type="molecule type" value="Genomic_DNA"/>
</dbReference>
<evidence type="ECO:0000256" key="7">
    <source>
        <dbReference type="ARBA" id="ARBA00022679"/>
    </source>
</evidence>
<comment type="subcellular location">
    <subcellularLocation>
        <location evidence="1 11">Cytoplasm</location>
    </subcellularLocation>
</comment>
<accession>A0A9P4SC55</accession>
<keyword evidence="5 11" id="KW-0963">Cytoplasm</keyword>
<dbReference type="InterPro" id="IPR011671">
    <property type="entry name" value="tRNA_uracil_MeTrfase"/>
</dbReference>
<evidence type="ECO:0000256" key="2">
    <source>
        <dbReference type="ARBA" id="ARBA00009056"/>
    </source>
</evidence>
<dbReference type="Proteomes" id="UP000799429">
    <property type="component" value="Unassembled WGS sequence"/>
</dbReference>
<evidence type="ECO:0000256" key="10">
    <source>
        <dbReference type="ARBA" id="ARBA00047957"/>
    </source>
</evidence>
<comment type="function">
    <text evidence="11">Adenosyl-L-methionine (AdoMet)-dependent tRNA (uracil-O(2)-)-methyltransferase.</text>
</comment>
<evidence type="ECO:0000313" key="13">
    <source>
        <dbReference type="Proteomes" id="UP000799429"/>
    </source>
</evidence>
<dbReference type="PANTHER" id="PTHR21210">
    <property type="entry name" value="TRNA (URACIL-O(2)-)-METHYLTRANSFERASE-RELATED"/>
    <property type="match status" value="1"/>
</dbReference>
<evidence type="ECO:0000313" key="12">
    <source>
        <dbReference type="EMBL" id="KAF2839920.1"/>
    </source>
</evidence>
<keyword evidence="6 11" id="KW-0489">Methyltransferase</keyword>
<evidence type="ECO:0000256" key="4">
    <source>
        <dbReference type="ARBA" id="ARBA00017788"/>
    </source>
</evidence>
<dbReference type="AlphaFoldDB" id="A0A9P4SC55"/>
<dbReference type="Pfam" id="PF07757">
    <property type="entry name" value="AdoMet_MTase"/>
    <property type="match status" value="1"/>
</dbReference>
<gene>
    <name evidence="12" type="ORF">M501DRAFT_743891</name>
</gene>
<evidence type="ECO:0000256" key="11">
    <source>
        <dbReference type="RuleBase" id="RU368004"/>
    </source>
</evidence>
<dbReference type="PANTHER" id="PTHR21210:SF0">
    <property type="entry name" value="TRNA (URACIL-O(2)-)-METHYLTRANSFERASE-RELATED"/>
    <property type="match status" value="1"/>
</dbReference>
<sequence length="674" mass="75839">MVSNSSFAMSPDISSAHPSVLDLAQEKGKKGFIPQDLTQQAPIFALPDEIWLSIVATPCNFVPQYFLDVMDNLIKHPEISSTHLARAEIFWDSEKDASLLENELEEQSISSDRIRERILPWSNSKFVKYMSEELKPIAICVPGYQWERTITRRMVPRNQQLDKSLVQTCHFFRSAERQHHKTGVNAQSQCEGGYAQRDIGFHAERITKENYLVVYIPHTETPDQIPWYHPAVRALAFMYTWYPPSLNSSLGQSSRSPGTLSIHYSMFSDTTLDTRLARTALTLLRIIHRHGIGRADGYVKRVHHDLVIPQARFQDTYARLKVKYAKRLIGEWVEQTDPAKHVFEDLGIAAFLIELWKDMYGSAEKNKNFPGFVDIGCGNGVLVNVLLQEGYEGSGFDARSRKSWSVFPEYVRKHIKQMILIPKILQDAGKVHAITETSSLNLRRNGDGELADVFSQYSAEPATGKATFNTHNGTFPSGTFIISNHADELTPWTPILAHLSDSPFIAIPCCSHDFSGARSRAPTFSSNTSSMSSSMLSASDASESNLAKGDLKTLRSKFTSGEVSEDSKMKSKPNSQPSAYSSLVSWVSHLTSSLGFIPESEMLRIPSTRNAAVLGRCRAPRFETGARDYETRRRDVEALLECEIKRRSIGLNLEELSTQWIEKAEKLRAKKGEH</sequence>
<organism evidence="12 13">
    <name type="scientific">Patellaria atrata CBS 101060</name>
    <dbReference type="NCBI Taxonomy" id="1346257"/>
    <lineage>
        <taxon>Eukaryota</taxon>
        <taxon>Fungi</taxon>
        <taxon>Dikarya</taxon>
        <taxon>Ascomycota</taxon>
        <taxon>Pezizomycotina</taxon>
        <taxon>Dothideomycetes</taxon>
        <taxon>Dothideomycetes incertae sedis</taxon>
        <taxon>Patellariales</taxon>
        <taxon>Patellariaceae</taxon>
        <taxon>Patellaria</taxon>
    </lineage>
</organism>
<comment type="caution">
    <text evidence="12">The sequence shown here is derived from an EMBL/GenBank/DDBJ whole genome shotgun (WGS) entry which is preliminary data.</text>
</comment>
<dbReference type="GO" id="GO:0030488">
    <property type="term" value="P:tRNA methylation"/>
    <property type="evidence" value="ECO:0007669"/>
    <property type="project" value="UniProtKB-UniRule"/>
</dbReference>
<reference evidence="12" key="1">
    <citation type="journal article" date="2020" name="Stud. Mycol.">
        <title>101 Dothideomycetes genomes: a test case for predicting lifestyles and emergence of pathogens.</title>
        <authorList>
            <person name="Haridas S."/>
            <person name="Albert R."/>
            <person name="Binder M."/>
            <person name="Bloem J."/>
            <person name="Labutti K."/>
            <person name="Salamov A."/>
            <person name="Andreopoulos B."/>
            <person name="Baker S."/>
            <person name="Barry K."/>
            <person name="Bills G."/>
            <person name="Bluhm B."/>
            <person name="Cannon C."/>
            <person name="Castanera R."/>
            <person name="Culley D."/>
            <person name="Daum C."/>
            <person name="Ezra D."/>
            <person name="Gonzalez J."/>
            <person name="Henrissat B."/>
            <person name="Kuo A."/>
            <person name="Liang C."/>
            <person name="Lipzen A."/>
            <person name="Lutzoni F."/>
            <person name="Magnuson J."/>
            <person name="Mondo S."/>
            <person name="Nolan M."/>
            <person name="Ohm R."/>
            <person name="Pangilinan J."/>
            <person name="Park H.-J."/>
            <person name="Ramirez L."/>
            <person name="Alfaro M."/>
            <person name="Sun H."/>
            <person name="Tritt A."/>
            <person name="Yoshinaga Y."/>
            <person name="Zwiers L.-H."/>
            <person name="Turgeon B."/>
            <person name="Goodwin S."/>
            <person name="Spatafora J."/>
            <person name="Crous P."/>
            <person name="Grigoriev I."/>
        </authorList>
    </citation>
    <scope>NUCLEOTIDE SEQUENCE</scope>
    <source>
        <strain evidence="12">CBS 101060</strain>
    </source>
</reference>
<evidence type="ECO:0000256" key="8">
    <source>
        <dbReference type="ARBA" id="ARBA00022691"/>
    </source>
</evidence>
<keyword evidence="9 11" id="KW-0819">tRNA processing</keyword>
<dbReference type="EC" id="2.1.1.211" evidence="3 11"/>